<sequence>MLGLFANVSDDDGLRAVGEAVAAHVRGRLPADDPALRRWRSTMAPDRSAAPGLIRRMATRHGHHVPVRSAGARPLHHRAEPAGPAAPSSWDRIRERLLSASSLSEAQVRDVLRQDPRHPHLIRLTRKGGEVRLPSFQFQEDCVPVPLVLAINEVLRASRDPWGAADWWLGPNHWLAAPPAEVLGSVPDDELMAAARAVGEGD</sequence>
<accession>A0ABZ1RES3</accession>
<dbReference type="EMBL" id="CP108057">
    <property type="protein sequence ID" value="WUO45008.1"/>
    <property type="molecule type" value="Genomic_DNA"/>
</dbReference>
<evidence type="ECO:0000313" key="2">
    <source>
        <dbReference type="Proteomes" id="UP001432075"/>
    </source>
</evidence>
<dbReference type="Proteomes" id="UP001432075">
    <property type="component" value="Chromosome"/>
</dbReference>
<keyword evidence="2" id="KW-1185">Reference proteome</keyword>
<protein>
    <submittedName>
        <fullName evidence="1">DUF3168 domain-containing protein</fullName>
    </submittedName>
</protein>
<name>A0ABZ1RES3_9ACTN</name>
<proteinExistence type="predicted"/>
<reference evidence="1" key="1">
    <citation type="submission" date="2022-10" db="EMBL/GenBank/DDBJ databases">
        <title>The complete genomes of actinobacterial strains from the NBC collection.</title>
        <authorList>
            <person name="Joergensen T.S."/>
            <person name="Alvarez Arevalo M."/>
            <person name="Sterndorff E.B."/>
            <person name="Faurdal D."/>
            <person name="Vuksanovic O."/>
            <person name="Mourched A.-S."/>
            <person name="Charusanti P."/>
            <person name="Shaw S."/>
            <person name="Blin K."/>
            <person name="Weber T."/>
        </authorList>
    </citation>
    <scope>NUCLEOTIDE SEQUENCE</scope>
    <source>
        <strain evidence="1">NBC_00283</strain>
    </source>
</reference>
<gene>
    <name evidence="1" type="ORF">OHU17_03815</name>
</gene>
<evidence type="ECO:0000313" key="1">
    <source>
        <dbReference type="EMBL" id="WUO45008.1"/>
    </source>
</evidence>
<organism evidence="1 2">
    <name type="scientific">Streptomyces goshikiensis</name>
    <dbReference type="NCBI Taxonomy" id="1942"/>
    <lineage>
        <taxon>Bacteria</taxon>
        <taxon>Bacillati</taxon>
        <taxon>Actinomycetota</taxon>
        <taxon>Actinomycetes</taxon>
        <taxon>Kitasatosporales</taxon>
        <taxon>Streptomycetaceae</taxon>
        <taxon>Streptomyces</taxon>
    </lineage>
</organism>
<dbReference type="RefSeq" id="WP_328775226.1">
    <property type="nucleotide sequence ID" value="NZ_CP108057.1"/>
</dbReference>